<name>A0A6J7F1Z0_9ZZZZ</name>
<dbReference type="SMART" id="SM00228">
    <property type="entry name" value="PDZ"/>
    <property type="match status" value="1"/>
</dbReference>
<dbReference type="Gene3D" id="2.30.42.10">
    <property type="match status" value="1"/>
</dbReference>
<evidence type="ECO:0000256" key="3">
    <source>
        <dbReference type="SAM" id="MobiDB-lite"/>
    </source>
</evidence>
<keyword evidence="4" id="KW-0812">Transmembrane</keyword>
<feature type="region of interest" description="Disordered" evidence="3">
    <location>
        <begin position="70"/>
        <end position="92"/>
    </location>
</feature>
<protein>
    <submittedName>
        <fullName evidence="6">Unannotated protein</fullName>
    </submittedName>
</protein>
<dbReference type="InterPro" id="IPR051201">
    <property type="entry name" value="Chloro_Bact_Ser_Proteases"/>
</dbReference>
<dbReference type="InterPro" id="IPR036034">
    <property type="entry name" value="PDZ_sf"/>
</dbReference>
<dbReference type="SUPFAM" id="SSF50494">
    <property type="entry name" value="Trypsin-like serine proteases"/>
    <property type="match status" value="1"/>
</dbReference>
<dbReference type="Pfam" id="PF13180">
    <property type="entry name" value="PDZ_2"/>
    <property type="match status" value="1"/>
</dbReference>
<dbReference type="PRINTS" id="PR00834">
    <property type="entry name" value="PROTEASES2C"/>
</dbReference>
<dbReference type="SUPFAM" id="SSF50156">
    <property type="entry name" value="PDZ domain-like"/>
    <property type="match status" value="1"/>
</dbReference>
<dbReference type="PANTHER" id="PTHR43343">
    <property type="entry name" value="PEPTIDASE S12"/>
    <property type="match status" value="1"/>
</dbReference>
<accession>A0A6J7F1Z0</accession>
<evidence type="ECO:0000256" key="1">
    <source>
        <dbReference type="ARBA" id="ARBA00022670"/>
    </source>
</evidence>
<keyword evidence="4" id="KW-0472">Membrane</keyword>
<dbReference type="GO" id="GO:0004252">
    <property type="term" value="F:serine-type endopeptidase activity"/>
    <property type="evidence" value="ECO:0007669"/>
    <property type="project" value="InterPro"/>
</dbReference>
<dbReference type="Gene3D" id="2.40.10.120">
    <property type="match status" value="1"/>
</dbReference>
<evidence type="ECO:0000256" key="4">
    <source>
        <dbReference type="SAM" id="Phobius"/>
    </source>
</evidence>
<dbReference type="GO" id="GO:0006508">
    <property type="term" value="P:proteolysis"/>
    <property type="evidence" value="ECO:0007669"/>
    <property type="project" value="UniProtKB-KW"/>
</dbReference>
<feature type="domain" description="PDZ" evidence="5">
    <location>
        <begin position="294"/>
        <end position="358"/>
    </location>
</feature>
<keyword evidence="4" id="KW-1133">Transmembrane helix</keyword>
<dbReference type="PROSITE" id="PS50106">
    <property type="entry name" value="PDZ"/>
    <property type="match status" value="1"/>
</dbReference>
<reference evidence="6" key="1">
    <citation type="submission" date="2020-05" db="EMBL/GenBank/DDBJ databases">
        <authorList>
            <person name="Chiriac C."/>
            <person name="Salcher M."/>
            <person name="Ghai R."/>
            <person name="Kavagutti S V."/>
        </authorList>
    </citation>
    <scope>NUCLEOTIDE SEQUENCE</scope>
</reference>
<dbReference type="PANTHER" id="PTHR43343:SF3">
    <property type="entry name" value="PROTEASE DO-LIKE 8, CHLOROPLASTIC"/>
    <property type="match status" value="1"/>
</dbReference>
<dbReference type="AlphaFoldDB" id="A0A6J7F1Z0"/>
<evidence type="ECO:0000256" key="2">
    <source>
        <dbReference type="ARBA" id="ARBA00022801"/>
    </source>
</evidence>
<proteinExistence type="predicted"/>
<evidence type="ECO:0000259" key="5">
    <source>
        <dbReference type="PROSITE" id="PS50106"/>
    </source>
</evidence>
<feature type="region of interest" description="Disordered" evidence="3">
    <location>
        <begin position="1"/>
        <end position="21"/>
    </location>
</feature>
<feature type="compositionally biased region" description="Pro residues" evidence="3">
    <location>
        <begin position="1"/>
        <end position="12"/>
    </location>
</feature>
<dbReference type="InterPro" id="IPR009003">
    <property type="entry name" value="Peptidase_S1_PA"/>
</dbReference>
<dbReference type="InterPro" id="IPR001478">
    <property type="entry name" value="PDZ"/>
</dbReference>
<gene>
    <name evidence="6" type="ORF">UFOPK3376_02504</name>
</gene>
<dbReference type="EMBL" id="CAFBLP010000082">
    <property type="protein sequence ID" value="CAB4887545.1"/>
    <property type="molecule type" value="Genomic_DNA"/>
</dbReference>
<keyword evidence="2" id="KW-0378">Hydrolase</keyword>
<evidence type="ECO:0000313" key="6">
    <source>
        <dbReference type="EMBL" id="CAB4887545.1"/>
    </source>
</evidence>
<dbReference type="InterPro" id="IPR001940">
    <property type="entry name" value="Peptidase_S1C"/>
</dbReference>
<keyword evidence="1" id="KW-0645">Protease</keyword>
<organism evidence="6">
    <name type="scientific">freshwater metagenome</name>
    <dbReference type="NCBI Taxonomy" id="449393"/>
    <lineage>
        <taxon>unclassified sequences</taxon>
        <taxon>metagenomes</taxon>
        <taxon>ecological metagenomes</taxon>
    </lineage>
</organism>
<sequence length="398" mass="39941">MTQVFDPPPAPDAVPEAWPTSSSTSSVVVDAVLPRRRPTRDRRTAALVVAVLLAAVAAVTVAKVVSSDASVSSTNGAATPAQPITEGARPPELDKNLDVARVVSIISPSVVKVSVDVNGANGAGEAVGTGVIISADGDIVTNAHVVVDATAVRVLLPGTTEPVSAEVVGTDAGNDLALLRVQVPNLPVASFAANDSARVGDQVVAMGFALDLPGEASVTSGIISATSRTMLTELGALNGLLQTDAAISSGNSGGPLLNAAGQVIGINTAVARSSGSTTASNIGFAISSKEIQKVVTQLRTAKGGTARAEGYLGVGVDDRHDGGRGAIVSQVQPGSPAGKLGLREGDIVRKVNGEVIDGQAGLIAAIRDLSPGDTVQLEYARGAETRTGTVVLAQRPQS</sequence>
<feature type="transmembrane region" description="Helical" evidence="4">
    <location>
        <begin position="45"/>
        <end position="65"/>
    </location>
</feature>
<dbReference type="Pfam" id="PF13365">
    <property type="entry name" value="Trypsin_2"/>
    <property type="match status" value="1"/>
</dbReference>